<organism evidence="2 3">
    <name type="scientific">Crenothrix polyspora</name>
    <dbReference type="NCBI Taxonomy" id="360316"/>
    <lineage>
        <taxon>Bacteria</taxon>
        <taxon>Pseudomonadati</taxon>
        <taxon>Pseudomonadota</taxon>
        <taxon>Gammaproteobacteria</taxon>
        <taxon>Methylococcales</taxon>
        <taxon>Crenotrichaceae</taxon>
        <taxon>Crenothrix</taxon>
    </lineage>
</organism>
<dbReference type="PANTHER" id="PTHR36558:SF1">
    <property type="entry name" value="RESTRICTION ENDONUCLEASE DOMAIN-CONTAINING PROTEIN-RELATED"/>
    <property type="match status" value="1"/>
</dbReference>
<evidence type="ECO:0000313" key="3">
    <source>
        <dbReference type="Proteomes" id="UP000195667"/>
    </source>
</evidence>
<name>A0A1R4HES2_9GAMM</name>
<dbReference type="InterPro" id="IPR012296">
    <property type="entry name" value="Nuclease_put_TT1808"/>
</dbReference>
<dbReference type="PANTHER" id="PTHR36558">
    <property type="entry name" value="GLR1098 PROTEIN"/>
    <property type="match status" value="1"/>
</dbReference>
<evidence type="ECO:0000259" key="1">
    <source>
        <dbReference type="Pfam" id="PF05685"/>
    </source>
</evidence>
<gene>
    <name evidence="2" type="ORF">CRENPOLYSF1_580014</name>
</gene>
<feature type="domain" description="Putative restriction endonuclease" evidence="1">
    <location>
        <begin position="34"/>
        <end position="189"/>
    </location>
</feature>
<accession>A0A1R4HES2</accession>
<keyword evidence="3" id="KW-1185">Reference proteome</keyword>
<dbReference type="SUPFAM" id="SSF52980">
    <property type="entry name" value="Restriction endonuclease-like"/>
    <property type="match status" value="1"/>
</dbReference>
<evidence type="ECO:0000313" key="2">
    <source>
        <dbReference type="EMBL" id="SJM94707.1"/>
    </source>
</evidence>
<sequence length="211" mass="24203">MVYCQDGCGEVSLTLVLSDIAMTTLRKITYLSEQEYLVAELTANVRHEYIDGQIYAMAGASENHNRIAGNVFFQLRAAARGGHCGVFMSDMKLKIAWQKAYYYPDVMLACHRQDDGEHFKQQPCLIAEVLSPSTNKTDRREKLWAYQKIPSLRYYLLVSANRENVEYFVRNSQDEWQSALLEAHETITVECENYQAVLSLTDIYEDVVFDG</sequence>
<dbReference type="Pfam" id="PF05685">
    <property type="entry name" value="Uma2"/>
    <property type="match status" value="1"/>
</dbReference>
<dbReference type="Gene3D" id="3.90.1570.10">
    <property type="entry name" value="tt1808, chain A"/>
    <property type="match status" value="1"/>
</dbReference>
<dbReference type="InterPro" id="IPR008538">
    <property type="entry name" value="Uma2"/>
</dbReference>
<dbReference type="InterPro" id="IPR011335">
    <property type="entry name" value="Restrct_endonuc-II-like"/>
</dbReference>
<proteinExistence type="predicted"/>
<reference evidence="3" key="1">
    <citation type="submission" date="2017-02" db="EMBL/GenBank/DDBJ databases">
        <authorList>
            <person name="Daims H."/>
        </authorList>
    </citation>
    <scope>NUCLEOTIDE SEQUENCE [LARGE SCALE GENOMIC DNA]</scope>
</reference>
<dbReference type="CDD" id="cd06260">
    <property type="entry name" value="DUF820-like"/>
    <property type="match status" value="1"/>
</dbReference>
<dbReference type="AlphaFoldDB" id="A0A1R4HES2"/>
<dbReference type="Proteomes" id="UP000195667">
    <property type="component" value="Unassembled WGS sequence"/>
</dbReference>
<dbReference type="EMBL" id="FUKI01000135">
    <property type="protein sequence ID" value="SJM94707.1"/>
    <property type="molecule type" value="Genomic_DNA"/>
</dbReference>
<protein>
    <recommendedName>
        <fullName evidence="1">Putative restriction endonuclease domain-containing protein</fullName>
    </recommendedName>
</protein>